<dbReference type="AlphaFoldDB" id="L7JFX9"/>
<keyword evidence="2" id="KW-0812">Transmembrane</keyword>
<evidence type="ECO:0000256" key="6">
    <source>
        <dbReference type="ARBA" id="ARBA00023180"/>
    </source>
</evidence>
<protein>
    <submittedName>
        <fullName evidence="9">Uncharacterized protein</fullName>
    </submittedName>
</protein>
<dbReference type="EMBL" id="JH795672">
    <property type="protein sequence ID" value="ELQ66779.1"/>
    <property type="molecule type" value="Genomic_DNA"/>
</dbReference>
<evidence type="ECO:0000313" key="9">
    <source>
        <dbReference type="EMBL" id="ELQ66779.1"/>
    </source>
</evidence>
<dbReference type="Pfam" id="PF11807">
    <property type="entry name" value="UstYa"/>
    <property type="match status" value="2"/>
</dbReference>
<dbReference type="GO" id="GO:0016020">
    <property type="term" value="C:membrane"/>
    <property type="evidence" value="ECO:0007669"/>
    <property type="project" value="UniProtKB-SubCell"/>
</dbReference>
<dbReference type="InterPro" id="IPR021765">
    <property type="entry name" value="UstYa-like"/>
</dbReference>
<feature type="compositionally biased region" description="Basic and acidic residues" evidence="8">
    <location>
        <begin position="1"/>
        <end position="11"/>
    </location>
</feature>
<keyword evidence="5" id="KW-0472">Membrane</keyword>
<proteinExistence type="inferred from homology"/>
<evidence type="ECO:0000256" key="2">
    <source>
        <dbReference type="ARBA" id="ARBA00022692"/>
    </source>
</evidence>
<dbReference type="GO" id="GO:0043386">
    <property type="term" value="P:mycotoxin biosynthetic process"/>
    <property type="evidence" value="ECO:0007669"/>
    <property type="project" value="InterPro"/>
</dbReference>
<evidence type="ECO:0000256" key="7">
    <source>
        <dbReference type="ARBA" id="ARBA00035112"/>
    </source>
</evidence>
<dbReference type="PANTHER" id="PTHR33365">
    <property type="entry name" value="YALI0B05434P"/>
    <property type="match status" value="1"/>
</dbReference>
<evidence type="ECO:0000256" key="4">
    <source>
        <dbReference type="ARBA" id="ARBA00023026"/>
    </source>
</evidence>
<sequence length="288" mass="32431">MAPTDYHRLSEDLDNVSITNDEKYEPPKKKSRVKRAGGCAGRRAVSGPLHGGRALLRAGGHSQAVLPEDQVGYKPMGFNPATPHHSDGFLGKPNPELDRNWRKLLLTFSSRLPDSEAQKLGDSNDAIPFDDGKGGYVGGIAVVHNLHCIMTKKAHCLHHLLGSSKCQADMTPVLLHWSADDYIPVLRWDGVQRSCVDWERLMSWGEEHSMVHSETMSSVSHMKHPIFGNFLDEHGKFVEHNVEGVVDFEEFSQREDYKKWAREQGIGTGKEDAERFLEEFAREQNKQH</sequence>
<feature type="region of interest" description="Disordered" evidence="8">
    <location>
        <begin position="1"/>
        <end position="44"/>
    </location>
</feature>
<keyword evidence="4" id="KW-0843">Virulence</keyword>
<accession>L7JFX9</accession>
<evidence type="ECO:0000256" key="8">
    <source>
        <dbReference type="SAM" id="MobiDB-lite"/>
    </source>
</evidence>
<gene>
    <name evidence="9" type="ORF">OOW_P131scaffold00357g2</name>
</gene>
<evidence type="ECO:0000256" key="3">
    <source>
        <dbReference type="ARBA" id="ARBA00022989"/>
    </source>
</evidence>
<comment type="similarity">
    <text evidence="7">Belongs to the ustYa family.</text>
</comment>
<dbReference type="PANTHER" id="PTHR33365:SF7">
    <property type="entry name" value="TAT PATHWAY SIGNAL SEQUENCE"/>
    <property type="match status" value="1"/>
</dbReference>
<organism>
    <name type="scientific">Pyricularia oryzae (strain P131)</name>
    <name type="common">Rice blast fungus</name>
    <name type="synonym">Magnaporthe oryzae</name>
    <dbReference type="NCBI Taxonomy" id="1143193"/>
    <lineage>
        <taxon>Eukaryota</taxon>
        <taxon>Fungi</taxon>
        <taxon>Dikarya</taxon>
        <taxon>Ascomycota</taxon>
        <taxon>Pezizomycotina</taxon>
        <taxon>Sordariomycetes</taxon>
        <taxon>Sordariomycetidae</taxon>
        <taxon>Magnaporthales</taxon>
        <taxon>Pyriculariaceae</taxon>
        <taxon>Pyricularia</taxon>
    </lineage>
</organism>
<reference evidence="9" key="1">
    <citation type="journal article" date="2012" name="PLoS Genet.">
        <title>Comparative analysis of the genomes of two field isolates of the rice blast fungus Magnaporthe oryzae.</title>
        <authorList>
            <person name="Xue M."/>
            <person name="Yang J."/>
            <person name="Li Z."/>
            <person name="Hu S."/>
            <person name="Yao N."/>
            <person name="Dean R.A."/>
            <person name="Zhao W."/>
            <person name="Shen M."/>
            <person name="Zhang H."/>
            <person name="Li C."/>
            <person name="Liu L."/>
            <person name="Cao L."/>
            <person name="Xu X."/>
            <person name="Xing Y."/>
            <person name="Hsiang T."/>
            <person name="Zhang Z."/>
            <person name="Xu J.R."/>
            <person name="Peng Y.L."/>
        </authorList>
    </citation>
    <scope>NUCLEOTIDE SEQUENCE [LARGE SCALE GENOMIC DNA]</scope>
    <source>
        <strain evidence="9">P131</strain>
    </source>
</reference>
<comment type="subcellular location">
    <subcellularLocation>
        <location evidence="1">Membrane</location>
        <topology evidence="1">Single-pass membrane protein</topology>
    </subcellularLocation>
</comment>
<name>L7JFX9_PYRO1</name>
<keyword evidence="6" id="KW-0325">Glycoprotein</keyword>
<evidence type="ECO:0000256" key="1">
    <source>
        <dbReference type="ARBA" id="ARBA00004167"/>
    </source>
</evidence>
<evidence type="ECO:0000256" key="5">
    <source>
        <dbReference type="ARBA" id="ARBA00023136"/>
    </source>
</evidence>
<keyword evidence="3" id="KW-1133">Transmembrane helix</keyword>